<comment type="caution">
    <text evidence="2">The sequence shown here is derived from an EMBL/GenBank/DDBJ whole genome shotgun (WGS) entry which is preliminary data.</text>
</comment>
<accession>A0A4C1VVT5</accession>
<sequence length="89" mass="10162">MPRFADRRRQRLQVVEVATGLPIYDLQRRTASIIVLFVAFVLVALISRQTDANRRCYRDPSYGYLVGAREQGNLEGDERSSETQCDVAL</sequence>
<keyword evidence="1" id="KW-0812">Transmembrane</keyword>
<dbReference type="Proteomes" id="UP000299102">
    <property type="component" value="Unassembled WGS sequence"/>
</dbReference>
<name>A0A4C1VVT5_EUMVA</name>
<evidence type="ECO:0000256" key="1">
    <source>
        <dbReference type="SAM" id="Phobius"/>
    </source>
</evidence>
<dbReference type="AlphaFoldDB" id="A0A4C1VVT5"/>
<feature type="transmembrane region" description="Helical" evidence="1">
    <location>
        <begin position="30"/>
        <end position="47"/>
    </location>
</feature>
<keyword evidence="1" id="KW-0472">Membrane</keyword>
<reference evidence="2 3" key="1">
    <citation type="journal article" date="2019" name="Commun. Biol.">
        <title>The bagworm genome reveals a unique fibroin gene that provides high tensile strength.</title>
        <authorList>
            <person name="Kono N."/>
            <person name="Nakamura H."/>
            <person name="Ohtoshi R."/>
            <person name="Tomita M."/>
            <person name="Numata K."/>
            <person name="Arakawa K."/>
        </authorList>
    </citation>
    <scope>NUCLEOTIDE SEQUENCE [LARGE SCALE GENOMIC DNA]</scope>
</reference>
<dbReference type="EMBL" id="BGZK01000409">
    <property type="protein sequence ID" value="GBP41957.1"/>
    <property type="molecule type" value="Genomic_DNA"/>
</dbReference>
<organism evidence="2 3">
    <name type="scientific">Eumeta variegata</name>
    <name type="common">Bagworm moth</name>
    <name type="synonym">Eumeta japonica</name>
    <dbReference type="NCBI Taxonomy" id="151549"/>
    <lineage>
        <taxon>Eukaryota</taxon>
        <taxon>Metazoa</taxon>
        <taxon>Ecdysozoa</taxon>
        <taxon>Arthropoda</taxon>
        <taxon>Hexapoda</taxon>
        <taxon>Insecta</taxon>
        <taxon>Pterygota</taxon>
        <taxon>Neoptera</taxon>
        <taxon>Endopterygota</taxon>
        <taxon>Lepidoptera</taxon>
        <taxon>Glossata</taxon>
        <taxon>Ditrysia</taxon>
        <taxon>Tineoidea</taxon>
        <taxon>Psychidae</taxon>
        <taxon>Oiketicinae</taxon>
        <taxon>Eumeta</taxon>
    </lineage>
</organism>
<keyword evidence="3" id="KW-1185">Reference proteome</keyword>
<evidence type="ECO:0000313" key="3">
    <source>
        <dbReference type="Proteomes" id="UP000299102"/>
    </source>
</evidence>
<evidence type="ECO:0000313" key="2">
    <source>
        <dbReference type="EMBL" id="GBP41957.1"/>
    </source>
</evidence>
<protein>
    <submittedName>
        <fullName evidence="2">Uncharacterized protein</fullName>
    </submittedName>
</protein>
<gene>
    <name evidence="2" type="ORF">EVAR_33761_1</name>
</gene>
<keyword evidence="1" id="KW-1133">Transmembrane helix</keyword>
<proteinExistence type="predicted"/>